<evidence type="ECO:0000313" key="4">
    <source>
        <dbReference type="Proteomes" id="UP001177023"/>
    </source>
</evidence>
<feature type="domain" description="RUN" evidence="2">
    <location>
        <begin position="414"/>
        <end position="542"/>
    </location>
</feature>
<dbReference type="InterPro" id="IPR004012">
    <property type="entry name" value="Run_dom"/>
</dbReference>
<dbReference type="Pfam" id="PF02759">
    <property type="entry name" value="RUN"/>
    <property type="match status" value="1"/>
</dbReference>
<dbReference type="SUPFAM" id="SSF140741">
    <property type="entry name" value="RUN domain-like"/>
    <property type="match status" value="1"/>
</dbReference>
<feature type="region of interest" description="Disordered" evidence="1">
    <location>
        <begin position="170"/>
        <end position="203"/>
    </location>
</feature>
<evidence type="ECO:0000259" key="2">
    <source>
        <dbReference type="PROSITE" id="PS50826"/>
    </source>
</evidence>
<name>A0AA36DCX6_9BILA</name>
<accession>A0AA36DCX6</accession>
<dbReference type="AlphaFoldDB" id="A0AA36DCX6"/>
<comment type="caution">
    <text evidence="3">The sequence shown here is derived from an EMBL/GenBank/DDBJ whole genome shotgun (WGS) entry which is preliminary data.</text>
</comment>
<dbReference type="EMBL" id="CATQJA010002703">
    <property type="protein sequence ID" value="CAJ0585217.1"/>
    <property type="molecule type" value="Genomic_DNA"/>
</dbReference>
<proteinExistence type="predicted"/>
<organism evidence="3 4">
    <name type="scientific">Mesorhabditis spiculigera</name>
    <dbReference type="NCBI Taxonomy" id="96644"/>
    <lineage>
        <taxon>Eukaryota</taxon>
        <taxon>Metazoa</taxon>
        <taxon>Ecdysozoa</taxon>
        <taxon>Nematoda</taxon>
        <taxon>Chromadorea</taxon>
        <taxon>Rhabditida</taxon>
        <taxon>Rhabditina</taxon>
        <taxon>Rhabditomorpha</taxon>
        <taxon>Rhabditoidea</taxon>
        <taxon>Rhabditidae</taxon>
        <taxon>Mesorhabditinae</taxon>
        <taxon>Mesorhabditis</taxon>
    </lineage>
</organism>
<evidence type="ECO:0000256" key="1">
    <source>
        <dbReference type="SAM" id="MobiDB-lite"/>
    </source>
</evidence>
<dbReference type="PROSITE" id="PS50826">
    <property type="entry name" value="RUN"/>
    <property type="match status" value="1"/>
</dbReference>
<dbReference type="GO" id="GO:0031410">
    <property type="term" value="C:cytoplasmic vesicle"/>
    <property type="evidence" value="ECO:0007669"/>
    <property type="project" value="TreeGrafter"/>
</dbReference>
<feature type="non-terminal residue" evidence="3">
    <location>
        <position position="661"/>
    </location>
</feature>
<dbReference type="Gene3D" id="1.20.58.900">
    <property type="match status" value="1"/>
</dbReference>
<gene>
    <name evidence="3" type="ORF">MSPICULIGERA_LOCUS23246</name>
</gene>
<dbReference type="InterPro" id="IPR047343">
    <property type="entry name" value="RUSC1_2"/>
</dbReference>
<dbReference type="PANTHER" id="PTHR15591:SF13">
    <property type="entry name" value="RUN DOMAIN-CONTAINING PROTEIN"/>
    <property type="match status" value="1"/>
</dbReference>
<evidence type="ECO:0000313" key="3">
    <source>
        <dbReference type="EMBL" id="CAJ0585217.1"/>
    </source>
</evidence>
<dbReference type="Proteomes" id="UP001177023">
    <property type="component" value="Unassembled WGS sequence"/>
</dbReference>
<protein>
    <recommendedName>
        <fullName evidence="2">RUN domain-containing protein</fullName>
    </recommendedName>
</protein>
<sequence>MVELCELKMLPDADEWPPDIDDRIANLDFGASDSLFGSLLDGTVSTDSLDSEQLRQRCQYNKEDYKLTMADSGQWASSMMVHSGKGGGTGGFTTWGRIHSLEPLDEKTASAPEVGATTRPSSLLATFSQRQSTVDADFGLALDVNDNEVGATPGGAVDRWRAARPTTLIKSPGLKPRRTFADLHSTPSTSGSPRTPGQQHRQPPELQFLQLPHQMPTLCESSMSFSDILMKLKDPKTSQEAGGWLDDVGPSLTKHSDFNLLSPTLMDDTPDSGISCSGPIHIEDWASLSILLPRHVAEACSFFKQNSNLLGTSPQQSNCIEGSRKLVEPCRTCYRVRRRLHPPNWAQNAQSRTVLCDCTASEIVERALEFAPRPTRSLSSRPSLAARELSVVGLPIYAVKRTLVEAVVEGVAAVLRGDGSSSLVAAMVCLIQDGLRDKGNTWRMVTGLTSPGPATKEVYSIVQQIDASSEPSDRKVEIFFEELLRECSLDCWLCYVILKENVLSRMYREGAFLLSAPSAYRSLLWRLVESLELLSSIESRSGTRSMFSCGASRLASDSRVPKSSSVPARLSLPPSRQLRSRIPLPVRRPCYSAGSHSRLPPRSQIASVLIDSNEPGLLPVRGGEKVKVLSQRGGVARCERLRRTTRHVQHGIVPVSNLSLQ</sequence>
<reference evidence="3" key="1">
    <citation type="submission" date="2023-06" db="EMBL/GenBank/DDBJ databases">
        <authorList>
            <person name="Delattre M."/>
        </authorList>
    </citation>
    <scope>NUCLEOTIDE SEQUENCE</scope>
    <source>
        <strain evidence="3">AF72</strain>
    </source>
</reference>
<dbReference type="InterPro" id="IPR037213">
    <property type="entry name" value="Run_dom_sf"/>
</dbReference>
<dbReference type="SMART" id="SM00593">
    <property type="entry name" value="RUN"/>
    <property type="match status" value="1"/>
</dbReference>
<feature type="compositionally biased region" description="Low complexity" evidence="1">
    <location>
        <begin position="185"/>
        <end position="197"/>
    </location>
</feature>
<dbReference type="PANTHER" id="PTHR15591">
    <property type="entry name" value="RUN AND SH3 DOMAIN CONTAINING"/>
    <property type="match status" value="1"/>
</dbReference>
<keyword evidence="4" id="KW-1185">Reference proteome</keyword>